<dbReference type="InterPro" id="IPR036909">
    <property type="entry name" value="Cyt_c-like_dom_sf"/>
</dbReference>
<sequence length="112" mass="11618">MITRYRYLLISIFLLSSIGLCLGCSEGGDTPFATTTPVPAVAANVVTDAEKPLTRVHDVSNGEKQFTGLGCSACHSTGTDTIIGPGLSGLKSKGDDYIRESITSPAAIIVEG</sequence>
<feature type="domain" description="Cytochrome c" evidence="4">
    <location>
        <begin position="57"/>
        <end position="112"/>
    </location>
</feature>
<keyword evidence="1" id="KW-0349">Heme</keyword>
<keyword evidence="3" id="KW-0408">Iron</keyword>
<keyword evidence="2" id="KW-0479">Metal-binding</keyword>
<evidence type="ECO:0000313" key="5">
    <source>
        <dbReference type="EMBL" id="SVC51187.1"/>
    </source>
</evidence>
<dbReference type="GO" id="GO:0020037">
    <property type="term" value="F:heme binding"/>
    <property type="evidence" value="ECO:0007669"/>
    <property type="project" value="InterPro"/>
</dbReference>
<dbReference type="AlphaFoldDB" id="A0A382MTT4"/>
<proteinExistence type="predicted"/>
<organism evidence="5">
    <name type="scientific">marine metagenome</name>
    <dbReference type="NCBI Taxonomy" id="408172"/>
    <lineage>
        <taxon>unclassified sequences</taxon>
        <taxon>metagenomes</taxon>
        <taxon>ecological metagenomes</taxon>
    </lineage>
</organism>
<evidence type="ECO:0000256" key="1">
    <source>
        <dbReference type="ARBA" id="ARBA00022617"/>
    </source>
</evidence>
<feature type="non-terminal residue" evidence="5">
    <location>
        <position position="112"/>
    </location>
</feature>
<dbReference type="Gene3D" id="1.10.760.10">
    <property type="entry name" value="Cytochrome c-like domain"/>
    <property type="match status" value="1"/>
</dbReference>
<name>A0A382MTT4_9ZZZZ</name>
<evidence type="ECO:0000256" key="2">
    <source>
        <dbReference type="ARBA" id="ARBA00022723"/>
    </source>
</evidence>
<protein>
    <recommendedName>
        <fullName evidence="4">Cytochrome c domain-containing protein</fullName>
    </recommendedName>
</protein>
<dbReference type="SUPFAM" id="SSF46626">
    <property type="entry name" value="Cytochrome c"/>
    <property type="match status" value="1"/>
</dbReference>
<reference evidence="5" key="1">
    <citation type="submission" date="2018-05" db="EMBL/GenBank/DDBJ databases">
        <authorList>
            <person name="Lanie J.A."/>
            <person name="Ng W.-L."/>
            <person name="Kazmierczak K.M."/>
            <person name="Andrzejewski T.M."/>
            <person name="Davidsen T.M."/>
            <person name="Wayne K.J."/>
            <person name="Tettelin H."/>
            <person name="Glass J.I."/>
            <person name="Rusch D."/>
            <person name="Podicherti R."/>
            <person name="Tsui H.-C.T."/>
            <person name="Winkler M.E."/>
        </authorList>
    </citation>
    <scope>NUCLEOTIDE SEQUENCE</scope>
</reference>
<evidence type="ECO:0000256" key="3">
    <source>
        <dbReference type="ARBA" id="ARBA00023004"/>
    </source>
</evidence>
<evidence type="ECO:0000259" key="4">
    <source>
        <dbReference type="PROSITE" id="PS51007"/>
    </source>
</evidence>
<dbReference type="GO" id="GO:0009055">
    <property type="term" value="F:electron transfer activity"/>
    <property type="evidence" value="ECO:0007669"/>
    <property type="project" value="InterPro"/>
</dbReference>
<dbReference type="InterPro" id="IPR009056">
    <property type="entry name" value="Cyt_c-like_dom"/>
</dbReference>
<dbReference type="EMBL" id="UINC01095250">
    <property type="protein sequence ID" value="SVC51187.1"/>
    <property type="molecule type" value="Genomic_DNA"/>
</dbReference>
<gene>
    <name evidence="5" type="ORF">METZ01_LOCUS304041</name>
</gene>
<accession>A0A382MTT4</accession>
<dbReference type="GO" id="GO:0046872">
    <property type="term" value="F:metal ion binding"/>
    <property type="evidence" value="ECO:0007669"/>
    <property type="project" value="UniProtKB-KW"/>
</dbReference>
<dbReference type="PROSITE" id="PS51007">
    <property type="entry name" value="CYTC"/>
    <property type="match status" value="1"/>
</dbReference>